<comment type="caution">
    <text evidence="1">The sequence shown here is derived from an EMBL/GenBank/DDBJ whole genome shotgun (WGS) entry which is preliminary data.</text>
</comment>
<sequence length="268" mass="29101">MLASHPELHQTVAEMSQVFLERWAVANVEDFRHGRGVLGWKSEGVSFKKPPYEKSSKNFHALPLVPAPSIPTVSRFVIDGRPRGVLDELLASPKHVAKSTLPSLADSVTWEEAYVPVHLPGPNTTAVHSTAPPRSSILITGANSNIPHGYPSGAVDIWGPDLVSPSHASSSKNKSVLVSPPVMTQRAFSLNTPSKLQPIRIFGPSTALALRELGLSDKLHRICFTVVEEFVPDRWAEQLIAAEPTLTDEMAQTIASAIWEDCDHSASD</sequence>
<keyword evidence="2" id="KW-1185">Reference proteome</keyword>
<gene>
    <name evidence="1" type="ORF">BJ138DRAFT_1120526</name>
</gene>
<protein>
    <submittedName>
        <fullName evidence="1">Uncharacterized protein</fullName>
    </submittedName>
</protein>
<organism evidence="1 2">
    <name type="scientific">Hygrophoropsis aurantiaca</name>
    <dbReference type="NCBI Taxonomy" id="72124"/>
    <lineage>
        <taxon>Eukaryota</taxon>
        <taxon>Fungi</taxon>
        <taxon>Dikarya</taxon>
        <taxon>Basidiomycota</taxon>
        <taxon>Agaricomycotina</taxon>
        <taxon>Agaricomycetes</taxon>
        <taxon>Agaricomycetidae</taxon>
        <taxon>Boletales</taxon>
        <taxon>Coniophorineae</taxon>
        <taxon>Hygrophoropsidaceae</taxon>
        <taxon>Hygrophoropsis</taxon>
    </lineage>
</organism>
<evidence type="ECO:0000313" key="2">
    <source>
        <dbReference type="Proteomes" id="UP000790377"/>
    </source>
</evidence>
<accession>A0ACB7ZR38</accession>
<reference evidence="1" key="1">
    <citation type="journal article" date="2021" name="New Phytol.">
        <title>Evolutionary innovations through gain and loss of genes in the ectomycorrhizal Boletales.</title>
        <authorList>
            <person name="Wu G."/>
            <person name="Miyauchi S."/>
            <person name="Morin E."/>
            <person name="Kuo A."/>
            <person name="Drula E."/>
            <person name="Varga T."/>
            <person name="Kohler A."/>
            <person name="Feng B."/>
            <person name="Cao Y."/>
            <person name="Lipzen A."/>
            <person name="Daum C."/>
            <person name="Hundley H."/>
            <person name="Pangilinan J."/>
            <person name="Johnson J."/>
            <person name="Barry K."/>
            <person name="LaButti K."/>
            <person name="Ng V."/>
            <person name="Ahrendt S."/>
            <person name="Min B."/>
            <person name="Choi I.G."/>
            <person name="Park H."/>
            <person name="Plett J.M."/>
            <person name="Magnuson J."/>
            <person name="Spatafora J.W."/>
            <person name="Nagy L.G."/>
            <person name="Henrissat B."/>
            <person name="Grigoriev I.V."/>
            <person name="Yang Z.L."/>
            <person name="Xu J."/>
            <person name="Martin F.M."/>
        </authorList>
    </citation>
    <scope>NUCLEOTIDE SEQUENCE</scope>
    <source>
        <strain evidence="1">ATCC 28755</strain>
    </source>
</reference>
<proteinExistence type="predicted"/>
<dbReference type="EMBL" id="MU269067">
    <property type="protein sequence ID" value="KAH7903299.1"/>
    <property type="molecule type" value="Genomic_DNA"/>
</dbReference>
<name>A0ACB7ZR38_9AGAM</name>
<evidence type="ECO:0000313" key="1">
    <source>
        <dbReference type="EMBL" id="KAH7903299.1"/>
    </source>
</evidence>
<dbReference type="Proteomes" id="UP000790377">
    <property type="component" value="Unassembled WGS sequence"/>
</dbReference>